<dbReference type="SFLD" id="SFLDS00003">
    <property type="entry name" value="Haloacid_Dehalogenase"/>
    <property type="match status" value="1"/>
</dbReference>
<name>A0A926F2Q6_9BACT</name>
<dbReference type="InterPro" id="IPR023198">
    <property type="entry name" value="PGP-like_dom2"/>
</dbReference>
<dbReference type="SFLD" id="SFLDG01129">
    <property type="entry name" value="C1.5:_HAD__Beta-PGM__Phosphata"/>
    <property type="match status" value="1"/>
</dbReference>
<dbReference type="NCBIfam" id="TIGR01509">
    <property type="entry name" value="HAD-SF-IA-v3"/>
    <property type="match status" value="1"/>
</dbReference>
<dbReference type="SUPFAM" id="SSF56784">
    <property type="entry name" value="HAD-like"/>
    <property type="match status" value="1"/>
</dbReference>
<dbReference type="Gene3D" id="3.40.50.1000">
    <property type="entry name" value="HAD superfamily/HAD-like"/>
    <property type="match status" value="1"/>
</dbReference>
<proteinExistence type="predicted"/>
<comment type="caution">
    <text evidence="1">The sequence shown here is derived from an EMBL/GenBank/DDBJ whole genome shotgun (WGS) entry which is preliminary data.</text>
</comment>
<dbReference type="RefSeq" id="WP_262434194.1">
    <property type="nucleotide sequence ID" value="NZ_JACRTF010000001.1"/>
</dbReference>
<organism evidence="1 2">
    <name type="scientific">Jilunia laotingensis</name>
    <dbReference type="NCBI Taxonomy" id="2763675"/>
    <lineage>
        <taxon>Bacteria</taxon>
        <taxon>Pseudomonadati</taxon>
        <taxon>Bacteroidota</taxon>
        <taxon>Bacteroidia</taxon>
        <taxon>Bacteroidales</taxon>
        <taxon>Bacteroidaceae</taxon>
        <taxon>Jilunia</taxon>
    </lineage>
</organism>
<accession>A0A926F2Q6</accession>
<dbReference type="AlphaFoldDB" id="A0A926F2Q6"/>
<dbReference type="EMBL" id="JACRTF010000001">
    <property type="protein sequence ID" value="MBC8593033.1"/>
    <property type="molecule type" value="Genomic_DNA"/>
</dbReference>
<dbReference type="InterPro" id="IPR023214">
    <property type="entry name" value="HAD_sf"/>
</dbReference>
<evidence type="ECO:0000313" key="1">
    <source>
        <dbReference type="EMBL" id="MBC8593033.1"/>
    </source>
</evidence>
<dbReference type="PANTHER" id="PTHR43611:SF3">
    <property type="entry name" value="FLAVIN MONONUCLEOTIDE HYDROLASE 1, CHLOROPLATIC"/>
    <property type="match status" value="1"/>
</dbReference>
<reference evidence="1" key="1">
    <citation type="submission" date="2020-08" db="EMBL/GenBank/DDBJ databases">
        <title>Genome public.</title>
        <authorList>
            <person name="Liu C."/>
            <person name="Sun Q."/>
        </authorList>
    </citation>
    <scope>NUCLEOTIDE SEQUENCE</scope>
    <source>
        <strain evidence="1">N12</strain>
    </source>
</reference>
<keyword evidence="2" id="KW-1185">Reference proteome</keyword>
<dbReference type="InterPro" id="IPR006439">
    <property type="entry name" value="HAD-SF_hydro_IA"/>
</dbReference>
<gene>
    <name evidence="1" type="ORF">H8744_07140</name>
</gene>
<dbReference type="Proteomes" id="UP000651085">
    <property type="component" value="Unassembled WGS sequence"/>
</dbReference>
<dbReference type="Pfam" id="PF00702">
    <property type="entry name" value="Hydrolase"/>
    <property type="match status" value="1"/>
</dbReference>
<evidence type="ECO:0000313" key="2">
    <source>
        <dbReference type="Proteomes" id="UP000651085"/>
    </source>
</evidence>
<dbReference type="CDD" id="cd02603">
    <property type="entry name" value="HAD_sEH-N_like"/>
    <property type="match status" value="1"/>
</dbReference>
<dbReference type="PANTHER" id="PTHR43611">
    <property type="entry name" value="ALPHA-D-GLUCOSE 1-PHOSPHATE PHOSPHATASE"/>
    <property type="match status" value="1"/>
</dbReference>
<dbReference type="Gene3D" id="1.10.150.240">
    <property type="entry name" value="Putative phosphatase, domain 2"/>
    <property type="match status" value="1"/>
</dbReference>
<sequence length="208" mass="24077">MIAKGIKNLLIDFGGVLIDLDRPRCIENFRKLGIQNVDELLNVYHQQGIFMQQEKGLVSAAEFRDNIREMAGKSLTDQQIDRAWNSFLVGIPTSKLDLLLKLREKYVVYLLSNTNEIHWKWSCKHAFPYRGFRVEDYFEKIYLSYEMKMVKPDAEIFETVLADAGIEPGETFFIDDSVANCQTAKSLGIATYTPQPGEDWSHLFHFKR</sequence>
<dbReference type="InterPro" id="IPR036412">
    <property type="entry name" value="HAD-like_sf"/>
</dbReference>
<protein>
    <submittedName>
        <fullName evidence="1">HAD family phosphatase</fullName>
    </submittedName>
</protein>